<sequence>MSRESNEKYKQHAFDSYCKKIIKNEARNIYKEIKRKNEREISIEQLTMKYMEKISIFPEYCFDESCIRCNQEIIQINDENYYEFA</sequence>
<protein>
    <submittedName>
        <fullName evidence="1">ECF subfamily RNA polymerase sigma-24 factor</fullName>
    </submittedName>
</protein>
<name>T4VG34_PARBF</name>
<reference evidence="1 2" key="1">
    <citation type="submission" date="2013-06" db="EMBL/GenBank/DDBJ databases">
        <authorList>
            <person name="Walk S."/>
            <person name="Aronoff D."/>
            <person name="Young V.Y."/>
            <person name="Marsh J."/>
            <person name="Harrison L."/>
            <person name="Daugherty S.C."/>
            <person name="Shefchek K.A."/>
            <person name="Hine E.E."/>
            <person name="Tallon L.J."/>
            <person name="Sadzewicz L.K."/>
            <person name="Rasko D.A."/>
        </authorList>
    </citation>
    <scope>NUCLEOTIDE SEQUENCE [LARGE SCALE GENOMIC DNA]</scope>
    <source>
        <strain evidence="1 2">ATCC 638</strain>
    </source>
</reference>
<dbReference type="GeneID" id="67472464"/>
<proteinExistence type="predicted"/>
<dbReference type="Proteomes" id="UP000015688">
    <property type="component" value="Unassembled WGS sequence"/>
</dbReference>
<evidence type="ECO:0000313" key="2">
    <source>
        <dbReference type="Proteomes" id="UP000015688"/>
    </source>
</evidence>
<dbReference type="AlphaFoldDB" id="T4VG34"/>
<dbReference type="EMBL" id="AVNC01000015">
    <property type="protein sequence ID" value="EQK42669.1"/>
    <property type="molecule type" value="Genomic_DNA"/>
</dbReference>
<dbReference type="PATRIC" id="fig|1233171.3.peg.1504"/>
<dbReference type="RefSeq" id="WP_021432789.1">
    <property type="nucleotide sequence ID" value="NZ_AVNC01000015.1"/>
</dbReference>
<organism evidence="1 2">
    <name type="scientific">Paraclostridium bifermentans ATCC 638 = DSM 14991</name>
    <dbReference type="NCBI Taxonomy" id="1233171"/>
    <lineage>
        <taxon>Bacteria</taxon>
        <taxon>Bacillati</taxon>
        <taxon>Bacillota</taxon>
        <taxon>Clostridia</taxon>
        <taxon>Peptostreptococcales</taxon>
        <taxon>Peptostreptococcaceae</taxon>
        <taxon>Paraclostridium</taxon>
    </lineage>
</organism>
<gene>
    <name evidence="1" type="ORF">C672_1613</name>
</gene>
<comment type="caution">
    <text evidence="1">The sequence shown here is derived from an EMBL/GenBank/DDBJ whole genome shotgun (WGS) entry which is preliminary data.</text>
</comment>
<evidence type="ECO:0000313" key="1">
    <source>
        <dbReference type="EMBL" id="EQK42669.1"/>
    </source>
</evidence>
<accession>T4VG34</accession>